<feature type="domain" description="NYN" evidence="1">
    <location>
        <begin position="75"/>
        <end position="169"/>
    </location>
</feature>
<accession>A0A850T3V6</accession>
<evidence type="ECO:0000313" key="3">
    <source>
        <dbReference type="Proteomes" id="UP000553343"/>
    </source>
</evidence>
<dbReference type="RefSeq" id="WP_178367895.1">
    <property type="nucleotide sequence ID" value="NZ_JACADJ010000077.1"/>
</dbReference>
<evidence type="ECO:0000313" key="2">
    <source>
        <dbReference type="EMBL" id="NWH06443.1"/>
    </source>
</evidence>
<dbReference type="Proteomes" id="UP000553343">
    <property type="component" value="Unassembled WGS sequence"/>
</dbReference>
<proteinExistence type="predicted"/>
<protein>
    <submittedName>
        <fullName evidence="2">NYN domain-containing protein</fullName>
    </submittedName>
</protein>
<organism evidence="2 3">
    <name type="scientific">Desulfobacter latus</name>
    <dbReference type="NCBI Taxonomy" id="2292"/>
    <lineage>
        <taxon>Bacteria</taxon>
        <taxon>Pseudomonadati</taxon>
        <taxon>Thermodesulfobacteriota</taxon>
        <taxon>Desulfobacteria</taxon>
        <taxon>Desulfobacterales</taxon>
        <taxon>Desulfobacteraceae</taxon>
        <taxon>Desulfobacter</taxon>
    </lineage>
</organism>
<dbReference type="InterPro" id="IPR047140">
    <property type="entry name" value="LabA"/>
</dbReference>
<name>A0A850T3V6_9BACT</name>
<dbReference type="EMBL" id="JACADJ010000077">
    <property type="protein sequence ID" value="NWH06443.1"/>
    <property type="molecule type" value="Genomic_DNA"/>
</dbReference>
<dbReference type="AlphaFoldDB" id="A0A850T3V6"/>
<keyword evidence="3" id="KW-1185">Reference proteome</keyword>
<dbReference type="Gene3D" id="3.40.50.1010">
    <property type="entry name" value="5'-nuclease"/>
    <property type="match status" value="1"/>
</dbReference>
<reference evidence="2 3" key="1">
    <citation type="submission" date="2020-06" db="EMBL/GenBank/DDBJ databases">
        <title>High-quality draft genome of sulfate reducer Desulfobacter latus type strain AcrS2 isolated from marine sediment.</title>
        <authorList>
            <person name="Hoppe M."/>
            <person name="Larsen C.K."/>
            <person name="Marshall I.P.G."/>
            <person name="Schramm A."/>
            <person name="Marietou A.G."/>
        </authorList>
    </citation>
    <scope>NUCLEOTIDE SEQUENCE [LARGE SCALE GENOMIC DNA]</scope>
    <source>
        <strain evidence="2 3">AcRS2</strain>
    </source>
</reference>
<dbReference type="GO" id="GO:0004540">
    <property type="term" value="F:RNA nuclease activity"/>
    <property type="evidence" value="ECO:0007669"/>
    <property type="project" value="InterPro"/>
</dbReference>
<evidence type="ECO:0000259" key="1">
    <source>
        <dbReference type="Pfam" id="PF01936"/>
    </source>
</evidence>
<dbReference type="InterPro" id="IPR021139">
    <property type="entry name" value="NYN"/>
</dbReference>
<dbReference type="PANTHER" id="PTHR35458:SF8">
    <property type="entry name" value="SLR0650 PROTEIN"/>
    <property type="match status" value="1"/>
</dbReference>
<dbReference type="Pfam" id="PF01936">
    <property type="entry name" value="NYN"/>
    <property type="match status" value="1"/>
</dbReference>
<gene>
    <name evidence="2" type="ORF">HXW94_15880</name>
</gene>
<sequence>MFKKIIAIDLLPAEYRAKELGMDFFPLSGFRDVVSGQSGDTDVLEILVPLVRKVPENDSPEALATVTNCFERKRHALQMNGATVIEAPAKRSQSTESSYKQSDDQRLVITTLSMCLRLRPDFLTLVAADGDFSPMVEELRREGIRTEVVASAHMLASDLKKVAWNVIDLDNILENLRG</sequence>
<comment type="caution">
    <text evidence="2">The sequence shown here is derived from an EMBL/GenBank/DDBJ whole genome shotgun (WGS) entry which is preliminary data.</text>
</comment>
<dbReference type="PANTHER" id="PTHR35458">
    <property type="entry name" value="SLR0755 PROTEIN"/>
    <property type="match status" value="1"/>
</dbReference>